<dbReference type="RefSeq" id="WP_023432140.1">
    <property type="nucleotide sequence ID" value="NZ_AWXZ01000026.1"/>
</dbReference>
<dbReference type="Gene3D" id="3.30.930.10">
    <property type="entry name" value="Bira Bifunctional Protein, Domain 2"/>
    <property type="match status" value="1"/>
</dbReference>
<dbReference type="PANTHER" id="PTHR12835">
    <property type="entry name" value="BIOTIN PROTEIN LIGASE"/>
    <property type="match status" value="1"/>
</dbReference>
<dbReference type="EC" id="6.3.4.15" evidence="5"/>
<dbReference type="InterPro" id="IPR008988">
    <property type="entry name" value="Transcriptional_repressor_C"/>
</dbReference>
<evidence type="ECO:0000256" key="1">
    <source>
        <dbReference type="ARBA" id="ARBA00022598"/>
    </source>
</evidence>
<dbReference type="GO" id="GO:0005524">
    <property type="term" value="F:ATP binding"/>
    <property type="evidence" value="ECO:0007669"/>
    <property type="project" value="UniProtKB-KW"/>
</dbReference>
<comment type="caution">
    <text evidence="8">The sequence shown here is derived from an EMBL/GenBank/DDBJ whole genome shotgun (WGS) entry which is preliminary data.</text>
</comment>
<dbReference type="PROSITE" id="PS51733">
    <property type="entry name" value="BPL_LPL_CATALYTIC"/>
    <property type="match status" value="1"/>
</dbReference>
<keyword evidence="4" id="KW-0092">Biotin</keyword>
<evidence type="ECO:0000256" key="5">
    <source>
        <dbReference type="ARBA" id="ARBA00024227"/>
    </source>
</evidence>
<accession>V4RG52</accession>
<dbReference type="SUPFAM" id="SSF50037">
    <property type="entry name" value="C-terminal domain of transcriptional repressors"/>
    <property type="match status" value="1"/>
</dbReference>
<evidence type="ECO:0000313" key="9">
    <source>
        <dbReference type="Proteomes" id="UP000017819"/>
    </source>
</evidence>
<dbReference type="Pfam" id="PF03099">
    <property type="entry name" value="BPL_LplA_LipB"/>
    <property type="match status" value="1"/>
</dbReference>
<evidence type="ECO:0000313" key="8">
    <source>
        <dbReference type="EMBL" id="ESR25126.1"/>
    </source>
</evidence>
<dbReference type="Pfam" id="PF02237">
    <property type="entry name" value="BPL_C"/>
    <property type="match status" value="1"/>
</dbReference>
<dbReference type="PATRIC" id="fig|631454.5.peg.1978"/>
<dbReference type="OrthoDB" id="9807064at2"/>
<feature type="domain" description="BPL/LPL catalytic" evidence="7">
    <location>
        <begin position="15"/>
        <end position="204"/>
    </location>
</feature>
<dbReference type="Proteomes" id="UP000017819">
    <property type="component" value="Unassembled WGS sequence"/>
</dbReference>
<dbReference type="AlphaFoldDB" id="V4RG52"/>
<evidence type="ECO:0000256" key="3">
    <source>
        <dbReference type="ARBA" id="ARBA00022840"/>
    </source>
</evidence>
<evidence type="ECO:0000256" key="4">
    <source>
        <dbReference type="ARBA" id="ARBA00023267"/>
    </source>
</evidence>
<sequence length="278" mass="28912">MAFVLSDRARHSGYRLHAYESVGSTNSEALLAAKAGDPGRLWVVSSEQTAGRGRRSSVWSTSRGNLAASCLMVMREPGPRLATLGFVAGLALHDALAEVAPDLIVAAALDGAAGIAGKSSVRFSLKWPNDVLADGAKLSGILLETVSIGSATGLVAGIGVNVVSAPERLAYPTASLRSLGASCSAETVFEALSDRWCRYEELWDEGRGLAAIRSAWLDRAAGLGQPVAVAVGSEVTRGVFETIDEECRLVLRTDAGSRLHVSAGEVHFGTVASHRGAG</sequence>
<name>V4RG52_9HYPH</name>
<evidence type="ECO:0000259" key="7">
    <source>
        <dbReference type="PROSITE" id="PS51733"/>
    </source>
</evidence>
<dbReference type="GO" id="GO:0004077">
    <property type="term" value="F:biotin--[biotin carboxyl-carrier protein] ligase activity"/>
    <property type="evidence" value="ECO:0007669"/>
    <property type="project" value="UniProtKB-EC"/>
</dbReference>
<dbReference type="PANTHER" id="PTHR12835:SF5">
    <property type="entry name" value="BIOTIN--PROTEIN LIGASE"/>
    <property type="match status" value="1"/>
</dbReference>
<keyword evidence="9" id="KW-1185">Reference proteome</keyword>
<comment type="catalytic activity">
    <reaction evidence="6">
        <text>biotin + L-lysyl-[protein] + ATP = N(6)-biotinyl-L-lysyl-[protein] + AMP + diphosphate + H(+)</text>
        <dbReference type="Rhea" id="RHEA:11756"/>
        <dbReference type="Rhea" id="RHEA-COMP:9752"/>
        <dbReference type="Rhea" id="RHEA-COMP:10505"/>
        <dbReference type="ChEBI" id="CHEBI:15378"/>
        <dbReference type="ChEBI" id="CHEBI:29969"/>
        <dbReference type="ChEBI" id="CHEBI:30616"/>
        <dbReference type="ChEBI" id="CHEBI:33019"/>
        <dbReference type="ChEBI" id="CHEBI:57586"/>
        <dbReference type="ChEBI" id="CHEBI:83144"/>
        <dbReference type="ChEBI" id="CHEBI:456215"/>
        <dbReference type="EC" id="6.3.4.15"/>
    </reaction>
</comment>
<dbReference type="EMBL" id="AWXZ01000026">
    <property type="protein sequence ID" value="ESR25126.1"/>
    <property type="molecule type" value="Genomic_DNA"/>
</dbReference>
<organism evidence="8 9">
    <name type="scientific">Lutibaculum baratangense AMV1</name>
    <dbReference type="NCBI Taxonomy" id="631454"/>
    <lineage>
        <taxon>Bacteria</taxon>
        <taxon>Pseudomonadati</taxon>
        <taxon>Pseudomonadota</taxon>
        <taxon>Alphaproteobacteria</taxon>
        <taxon>Hyphomicrobiales</taxon>
        <taxon>Tepidamorphaceae</taxon>
        <taxon>Lutibaculum</taxon>
    </lineage>
</organism>
<dbReference type="InterPro" id="IPR003142">
    <property type="entry name" value="BPL_C"/>
</dbReference>
<dbReference type="InterPro" id="IPR004408">
    <property type="entry name" value="Biotin_CoA_COase_ligase"/>
</dbReference>
<protein>
    <recommendedName>
        <fullName evidence="5">biotin--[biotin carboxyl-carrier protein] ligase</fullName>
        <ecNumber evidence="5">6.3.4.15</ecNumber>
    </recommendedName>
</protein>
<dbReference type="CDD" id="cd16442">
    <property type="entry name" value="BPL"/>
    <property type="match status" value="1"/>
</dbReference>
<keyword evidence="3" id="KW-0067">ATP-binding</keyword>
<dbReference type="GO" id="GO:0005737">
    <property type="term" value="C:cytoplasm"/>
    <property type="evidence" value="ECO:0007669"/>
    <property type="project" value="TreeGrafter"/>
</dbReference>
<dbReference type="STRING" id="631454.N177_2000"/>
<dbReference type="InterPro" id="IPR045864">
    <property type="entry name" value="aa-tRNA-synth_II/BPL/LPL"/>
</dbReference>
<dbReference type="Gene3D" id="2.30.30.100">
    <property type="match status" value="1"/>
</dbReference>
<gene>
    <name evidence="8" type="ORF">N177_2000</name>
</gene>
<dbReference type="eggNOG" id="COG0340">
    <property type="taxonomic scope" value="Bacteria"/>
</dbReference>
<reference evidence="8 9" key="1">
    <citation type="journal article" date="2014" name="Genome Announc.">
        <title>Draft Genome Sequence of Lutibaculum baratangense Strain AMV1T, Isolated from a Mud Volcano in Andamans, India.</title>
        <authorList>
            <person name="Singh A."/>
            <person name="Sreenivas A."/>
            <person name="Sathyanarayana Reddy G."/>
            <person name="Pinnaka A.K."/>
            <person name="Shivaji S."/>
        </authorList>
    </citation>
    <scope>NUCLEOTIDE SEQUENCE [LARGE SCALE GENOMIC DNA]</scope>
    <source>
        <strain evidence="8 9">AMV1</strain>
    </source>
</reference>
<dbReference type="SUPFAM" id="SSF55681">
    <property type="entry name" value="Class II aaRS and biotin synthetases"/>
    <property type="match status" value="1"/>
</dbReference>
<proteinExistence type="predicted"/>
<evidence type="ECO:0000256" key="2">
    <source>
        <dbReference type="ARBA" id="ARBA00022741"/>
    </source>
</evidence>
<evidence type="ECO:0000256" key="6">
    <source>
        <dbReference type="ARBA" id="ARBA00047846"/>
    </source>
</evidence>
<dbReference type="InterPro" id="IPR004143">
    <property type="entry name" value="BPL_LPL_catalytic"/>
</dbReference>
<keyword evidence="1 8" id="KW-0436">Ligase</keyword>
<keyword evidence="2" id="KW-0547">Nucleotide-binding</keyword>